<dbReference type="EMBL" id="CP069104">
    <property type="protein sequence ID" value="QSS53702.1"/>
    <property type="molecule type" value="Genomic_DNA"/>
</dbReference>
<evidence type="ECO:0000256" key="1">
    <source>
        <dbReference type="SAM" id="MobiDB-lite"/>
    </source>
</evidence>
<name>A0A8A1LNX5_AJEC8</name>
<protein>
    <submittedName>
        <fullName evidence="2">Uncharacterized protein</fullName>
    </submittedName>
</protein>
<proteinExistence type="predicted"/>
<reference evidence="2" key="1">
    <citation type="submission" date="2021-01" db="EMBL/GenBank/DDBJ databases">
        <title>Chromosome-level genome assembly of a human fungal pathogen reveals clustering of transcriptionally co-regulated genes.</title>
        <authorList>
            <person name="Voorhies M."/>
            <person name="Cohen S."/>
            <person name="Shea T.P."/>
            <person name="Petrus S."/>
            <person name="Munoz J.F."/>
            <person name="Poplawski S."/>
            <person name="Goldman W.E."/>
            <person name="Michael T."/>
            <person name="Cuomo C.A."/>
            <person name="Sil A."/>
            <person name="Beyhan S."/>
        </authorList>
    </citation>
    <scope>NUCLEOTIDE SEQUENCE</scope>
    <source>
        <strain evidence="2">H88</strain>
    </source>
</reference>
<dbReference type="AlphaFoldDB" id="A0A8A1LNX5"/>
<gene>
    <name evidence="2" type="ORF">I7I53_01041</name>
</gene>
<accession>A0A8A1LNX5</accession>
<sequence length="59" mass="7165">MNHVQWNWTPPYHQGRTMIRNRNVDARSYVSIAKSQNTWPGNARRNEARDYVQQRSHKR</sequence>
<organism evidence="2 3">
    <name type="scientific">Ajellomyces capsulatus (strain H88)</name>
    <name type="common">Darling's disease fungus</name>
    <name type="synonym">Histoplasma capsulatum</name>
    <dbReference type="NCBI Taxonomy" id="544711"/>
    <lineage>
        <taxon>Eukaryota</taxon>
        <taxon>Fungi</taxon>
        <taxon>Dikarya</taxon>
        <taxon>Ascomycota</taxon>
        <taxon>Pezizomycotina</taxon>
        <taxon>Eurotiomycetes</taxon>
        <taxon>Eurotiomycetidae</taxon>
        <taxon>Onygenales</taxon>
        <taxon>Ajellomycetaceae</taxon>
        <taxon>Histoplasma</taxon>
    </lineage>
</organism>
<dbReference type="Proteomes" id="UP000663419">
    <property type="component" value="Chromosome 3"/>
</dbReference>
<evidence type="ECO:0000313" key="2">
    <source>
        <dbReference type="EMBL" id="QSS53702.1"/>
    </source>
</evidence>
<dbReference type="VEuPathDB" id="FungiDB:I7I53_01041"/>
<feature type="region of interest" description="Disordered" evidence="1">
    <location>
        <begin position="37"/>
        <end position="59"/>
    </location>
</feature>
<evidence type="ECO:0000313" key="3">
    <source>
        <dbReference type="Proteomes" id="UP000663419"/>
    </source>
</evidence>